<keyword evidence="2" id="KW-1185">Reference proteome</keyword>
<proteinExistence type="predicted"/>
<sequence>MEFVEVASKKIQADGHNVSIFPAGHANLHLGHVLFFNIEDTICERNPTTFSQVVSAANDVRIDNYFPLETQAQGQDLNPDPESLQAACPED</sequence>
<gene>
    <name evidence="1" type="ORF">DSO57_1028906</name>
</gene>
<dbReference type="Proteomes" id="UP001165960">
    <property type="component" value="Unassembled WGS sequence"/>
</dbReference>
<protein>
    <submittedName>
        <fullName evidence="1">Uncharacterized protein</fullName>
    </submittedName>
</protein>
<name>A0ACC2TZ90_9FUNG</name>
<comment type="caution">
    <text evidence="1">The sequence shown here is derived from an EMBL/GenBank/DDBJ whole genome shotgun (WGS) entry which is preliminary data.</text>
</comment>
<accession>A0ACC2TZ90</accession>
<reference evidence="1" key="1">
    <citation type="submission" date="2022-04" db="EMBL/GenBank/DDBJ databases">
        <title>Genome of the entomopathogenic fungus Entomophthora muscae.</title>
        <authorList>
            <person name="Elya C."/>
            <person name="Lovett B.R."/>
            <person name="Lee E."/>
            <person name="Macias A.M."/>
            <person name="Hajek A.E."/>
            <person name="De Bivort B.L."/>
            <person name="Kasson M.T."/>
            <person name="De Fine Licht H.H."/>
            <person name="Stajich J.E."/>
        </authorList>
    </citation>
    <scope>NUCLEOTIDE SEQUENCE</scope>
    <source>
        <strain evidence="1">Berkeley</strain>
    </source>
</reference>
<dbReference type="EMBL" id="QTSX02001607">
    <property type="protein sequence ID" value="KAJ9080079.1"/>
    <property type="molecule type" value="Genomic_DNA"/>
</dbReference>
<organism evidence="1 2">
    <name type="scientific">Entomophthora muscae</name>
    <dbReference type="NCBI Taxonomy" id="34485"/>
    <lineage>
        <taxon>Eukaryota</taxon>
        <taxon>Fungi</taxon>
        <taxon>Fungi incertae sedis</taxon>
        <taxon>Zoopagomycota</taxon>
        <taxon>Entomophthoromycotina</taxon>
        <taxon>Entomophthoromycetes</taxon>
        <taxon>Entomophthorales</taxon>
        <taxon>Entomophthoraceae</taxon>
        <taxon>Entomophthora</taxon>
    </lineage>
</organism>
<evidence type="ECO:0000313" key="1">
    <source>
        <dbReference type="EMBL" id="KAJ9080079.1"/>
    </source>
</evidence>
<evidence type="ECO:0000313" key="2">
    <source>
        <dbReference type="Proteomes" id="UP001165960"/>
    </source>
</evidence>